<dbReference type="Pfam" id="PF11090">
    <property type="entry name" value="Phage_T7_Gp13"/>
    <property type="match status" value="1"/>
</dbReference>
<dbReference type="OrthoDB" id="13458at10239"/>
<dbReference type="RefSeq" id="YP_004286218.1">
    <property type="nucleotide sequence ID" value="NC_015208.1"/>
</dbReference>
<dbReference type="KEGG" id="vg:10322132"/>
<dbReference type="InterPro" id="IPR020335">
    <property type="entry name" value="Phage_T7_Gp13"/>
</dbReference>
<sequence>MRIVKTTIEHLKEAAQNLSAGDRAEFEAMKPGRNLELVLLRSLGETSRTIVDCEGRVLATGGSRGCLWFVTTHRATIMPFRQKLRFLRTLEEHLACVRRFTTREERTNFVHEENKQHVRLLEYLGAEFAMAPWVTETGARFRQFWL</sequence>
<protein>
    <submittedName>
        <fullName evidence="1">Putative internal virion protein A</fullName>
    </submittedName>
</protein>
<evidence type="ECO:0000313" key="2">
    <source>
        <dbReference type="Proteomes" id="UP000007493"/>
    </source>
</evidence>
<evidence type="ECO:0000313" key="1">
    <source>
        <dbReference type="EMBL" id="CBZ42013.1"/>
    </source>
</evidence>
<name>F0V701_9CAUD</name>
<accession>F0V701</accession>
<proteinExistence type="predicted"/>
<keyword evidence="2" id="KW-1185">Reference proteome</keyword>
<reference evidence="1 2" key="1">
    <citation type="submission" date="2011-02" db="EMBL/GenBank/DDBJ databases">
        <authorList>
            <person name="Cornelissen A.A."/>
        </authorList>
    </citation>
    <scope>NUCLEOTIDE SEQUENCE [LARGE SCALE GENOMIC DNA]</scope>
</reference>
<reference evidence="1 2" key="2">
    <citation type="submission" date="2011-03" db="EMBL/GenBank/DDBJ databases">
        <title>The T7-Related Pseudomonas putida Phage phi15 Displays Virion-Associated Biofilm Eradication Properties.</title>
        <authorList>
            <person name="Cornelissen A."/>
            <person name="Ceyssens P.J."/>
            <person name="T'Syen J."/>
            <person name="Van Praet H."/>
        </authorList>
    </citation>
    <scope>NUCLEOTIDE SEQUENCE [LARGE SCALE GENOMIC DNA]</scope>
</reference>
<dbReference type="EMBL" id="FR823298">
    <property type="protein sequence ID" value="CBZ42013.1"/>
    <property type="molecule type" value="Genomic_DNA"/>
</dbReference>
<organism evidence="1 2">
    <name type="scientific">Pseudomonas phage phi15</name>
    <dbReference type="NCBI Taxonomy" id="988656"/>
    <lineage>
        <taxon>Viruses</taxon>
        <taxon>Duplodnaviria</taxon>
        <taxon>Heunggongvirae</taxon>
        <taxon>Uroviricota</taxon>
        <taxon>Caudoviricetes</taxon>
        <taxon>Autographivirales</taxon>
        <taxon>Autotranscriptaviridae</taxon>
        <taxon>Studiervirinae</taxon>
        <taxon>Troedvirus</taxon>
        <taxon>Troedvirus Phi15</taxon>
    </lineage>
</organism>
<dbReference type="Proteomes" id="UP000007493">
    <property type="component" value="Segment"/>
</dbReference>
<dbReference type="GeneID" id="10322132"/>